<organism evidence="6 7">
    <name type="scientific">Skeletonema marinoi</name>
    <dbReference type="NCBI Taxonomy" id="267567"/>
    <lineage>
        <taxon>Eukaryota</taxon>
        <taxon>Sar</taxon>
        <taxon>Stramenopiles</taxon>
        <taxon>Ochrophyta</taxon>
        <taxon>Bacillariophyta</taxon>
        <taxon>Coscinodiscophyceae</taxon>
        <taxon>Thalassiosirophycidae</taxon>
        <taxon>Thalassiosirales</taxon>
        <taxon>Skeletonemataceae</taxon>
        <taxon>Skeletonema</taxon>
        <taxon>Skeletonema marinoi-dohrnii complex</taxon>
    </lineage>
</organism>
<dbReference type="InterPro" id="IPR027417">
    <property type="entry name" value="P-loop_NTPase"/>
</dbReference>
<comment type="domain">
    <text evidence="4">The Q motif is unique to and characteristic of the DEAD box family of RNA helicases and controls ATP binding and hydrolysis.</text>
</comment>
<comment type="function">
    <text evidence="4">RNA helicase.</text>
</comment>
<keyword evidence="7" id="KW-1185">Reference proteome</keyword>
<dbReference type="GO" id="GO:0016787">
    <property type="term" value="F:hydrolase activity"/>
    <property type="evidence" value="ECO:0007669"/>
    <property type="project" value="UniProtKB-KW"/>
</dbReference>
<proteinExistence type="inferred from homology"/>
<keyword evidence="3 4" id="KW-0067">ATP-binding</keyword>
<gene>
    <name evidence="6" type="ORF">QTG54_008288</name>
</gene>
<accession>A0AAD8Y790</accession>
<dbReference type="AlphaFoldDB" id="A0AAD8Y790"/>
<evidence type="ECO:0000256" key="4">
    <source>
        <dbReference type="RuleBase" id="RU365068"/>
    </source>
</evidence>
<evidence type="ECO:0000256" key="3">
    <source>
        <dbReference type="ARBA" id="ARBA00022840"/>
    </source>
</evidence>
<keyword evidence="1 4" id="KW-0547">Nucleotide-binding</keyword>
<keyword evidence="4 6" id="KW-0347">Helicase</keyword>
<comment type="similarity">
    <text evidence="4">Belongs to the DEAD box helicase family.</text>
</comment>
<dbReference type="EC" id="3.6.4.13" evidence="4"/>
<dbReference type="PANTHER" id="PTHR24031">
    <property type="entry name" value="RNA HELICASE"/>
    <property type="match status" value="1"/>
</dbReference>
<dbReference type="Proteomes" id="UP001224775">
    <property type="component" value="Unassembled WGS sequence"/>
</dbReference>
<comment type="catalytic activity">
    <reaction evidence="4">
        <text>ATP + H2O = ADP + phosphate + H(+)</text>
        <dbReference type="Rhea" id="RHEA:13065"/>
        <dbReference type="ChEBI" id="CHEBI:15377"/>
        <dbReference type="ChEBI" id="CHEBI:15378"/>
        <dbReference type="ChEBI" id="CHEBI:30616"/>
        <dbReference type="ChEBI" id="CHEBI:43474"/>
        <dbReference type="ChEBI" id="CHEBI:456216"/>
        <dbReference type="EC" id="3.6.4.13"/>
    </reaction>
</comment>
<reference evidence="6" key="1">
    <citation type="submission" date="2023-06" db="EMBL/GenBank/DDBJ databases">
        <title>Survivors Of The Sea: Transcriptome response of Skeletonema marinoi to long-term dormancy.</title>
        <authorList>
            <person name="Pinder M.I.M."/>
            <person name="Kourtchenko O."/>
            <person name="Robertson E.K."/>
            <person name="Larsson T."/>
            <person name="Maumus F."/>
            <person name="Osuna-Cruz C.M."/>
            <person name="Vancaester E."/>
            <person name="Stenow R."/>
            <person name="Vandepoele K."/>
            <person name="Ploug H."/>
            <person name="Bruchert V."/>
            <person name="Godhe A."/>
            <person name="Topel M."/>
        </authorList>
    </citation>
    <scope>NUCLEOTIDE SEQUENCE</scope>
    <source>
        <strain evidence="6">R05AC</strain>
    </source>
</reference>
<sequence>MEWILDVMGRYRMKQDEKQQALMEERQTLLFSATFGKDLRSIMDKCMRSNYVTVDCVHDVDPTSHTNQSVSQTFVTLPPPRKRVDISTMNASNSPSVTTNSYEDVNQYRWISGLVDIITDIVHVRNPDEFKVVVFFPTTAMCQFFSHLFTNVYKIPVIELHSKKTQSIELLRQNYFGSSRCGLSECKPCHSYGSAESRETYIHRLGRTGRAGKKGKGIIIVGGLEIQRDETYQRLLLGDIVAEEGDEGGGINGANDAMISTRLDLRNMASQTYRSLLGYYVSRMRTIGASHKVEVVEFVNSLALQMGFENGKAPSLTPKVVNNIGLMASRHNVSAERNNSRRGNAGSDKNAGPWTRESRQRTSREHGRGVSRGASIEKKRTPWVRSEVLEV</sequence>
<evidence type="ECO:0000256" key="5">
    <source>
        <dbReference type="SAM" id="MobiDB-lite"/>
    </source>
</evidence>
<name>A0AAD8Y790_9STRA</name>
<evidence type="ECO:0000256" key="2">
    <source>
        <dbReference type="ARBA" id="ARBA00022801"/>
    </source>
</evidence>
<dbReference type="SUPFAM" id="SSF52540">
    <property type="entry name" value="P-loop containing nucleoside triphosphate hydrolases"/>
    <property type="match status" value="1"/>
</dbReference>
<keyword evidence="4" id="KW-0694">RNA-binding</keyword>
<evidence type="ECO:0000313" key="7">
    <source>
        <dbReference type="Proteomes" id="UP001224775"/>
    </source>
</evidence>
<comment type="caution">
    <text evidence="6">The sequence shown here is derived from an EMBL/GenBank/DDBJ whole genome shotgun (WGS) entry which is preliminary data.</text>
</comment>
<dbReference type="GO" id="GO:0003724">
    <property type="term" value="F:RNA helicase activity"/>
    <property type="evidence" value="ECO:0007669"/>
    <property type="project" value="UniProtKB-EC"/>
</dbReference>
<protein>
    <recommendedName>
        <fullName evidence="4">ATP-dependent RNA helicase</fullName>
        <ecNumber evidence="4">3.6.4.13</ecNumber>
    </recommendedName>
</protein>
<feature type="region of interest" description="Disordered" evidence="5">
    <location>
        <begin position="332"/>
        <end position="378"/>
    </location>
</feature>
<dbReference type="Gene3D" id="3.40.50.300">
    <property type="entry name" value="P-loop containing nucleotide triphosphate hydrolases"/>
    <property type="match status" value="1"/>
</dbReference>
<feature type="compositionally biased region" description="Basic and acidic residues" evidence="5">
    <location>
        <begin position="356"/>
        <end position="368"/>
    </location>
</feature>
<evidence type="ECO:0000256" key="1">
    <source>
        <dbReference type="ARBA" id="ARBA00022741"/>
    </source>
</evidence>
<dbReference type="GO" id="GO:0005524">
    <property type="term" value="F:ATP binding"/>
    <property type="evidence" value="ECO:0007669"/>
    <property type="project" value="UniProtKB-UniRule"/>
</dbReference>
<dbReference type="EMBL" id="JATAAI010000014">
    <property type="protein sequence ID" value="KAK1741036.1"/>
    <property type="molecule type" value="Genomic_DNA"/>
</dbReference>
<dbReference type="GO" id="GO:0003723">
    <property type="term" value="F:RNA binding"/>
    <property type="evidence" value="ECO:0007669"/>
    <property type="project" value="UniProtKB-UniRule"/>
</dbReference>
<keyword evidence="2 4" id="KW-0378">Hydrolase</keyword>
<evidence type="ECO:0000313" key="6">
    <source>
        <dbReference type="EMBL" id="KAK1741036.1"/>
    </source>
</evidence>